<sequence length="274" mass="28904">MRKGSLILVVAAATMSLSGCQLFSPGHGNSLQATQTQPDMASYFDQRLADGRRHLQAGRLSHAITAYRQASYSADHTARAHNGLAIAFDKLGRRDLAEHYFASAMALAPDDAMIARNVARFDSSAVNTDEVEMAVLAAQQAAPKADSFDQAGSIATDGATARTHGLVRARDGGIVLGVADSTAPVATMAAASVRKERPAVVHVGRAAPATQTAQANVEERAGYPVRVHIAEAPAEYPVRVQIGKNSGRTSVKLEDRRGPPNGRTTTIRISSPRG</sequence>
<proteinExistence type="predicted"/>
<dbReference type="Gene3D" id="1.25.40.10">
    <property type="entry name" value="Tetratricopeptide repeat domain"/>
    <property type="match status" value="1"/>
</dbReference>
<dbReference type="SUPFAM" id="SSF48452">
    <property type="entry name" value="TPR-like"/>
    <property type="match status" value="1"/>
</dbReference>
<evidence type="ECO:0000256" key="2">
    <source>
        <dbReference type="SAM" id="MobiDB-lite"/>
    </source>
</evidence>
<organism evidence="4 5">
    <name type="scientific">Aurantiacibacter rhizosphaerae</name>
    <dbReference type="NCBI Taxonomy" id="2691582"/>
    <lineage>
        <taxon>Bacteria</taxon>
        <taxon>Pseudomonadati</taxon>
        <taxon>Pseudomonadota</taxon>
        <taxon>Alphaproteobacteria</taxon>
        <taxon>Sphingomonadales</taxon>
        <taxon>Erythrobacteraceae</taxon>
        <taxon>Aurantiacibacter</taxon>
    </lineage>
</organism>
<keyword evidence="5" id="KW-1185">Reference proteome</keyword>
<dbReference type="SMART" id="SM00028">
    <property type="entry name" value="TPR"/>
    <property type="match status" value="1"/>
</dbReference>
<name>A0A844XHD4_9SPHN</name>
<keyword evidence="3" id="KW-0732">Signal</keyword>
<evidence type="ECO:0000256" key="1">
    <source>
        <dbReference type="PROSITE-ProRule" id="PRU00339"/>
    </source>
</evidence>
<evidence type="ECO:0000313" key="5">
    <source>
        <dbReference type="Proteomes" id="UP000461409"/>
    </source>
</evidence>
<comment type="caution">
    <text evidence="4">The sequence shown here is derived from an EMBL/GenBank/DDBJ whole genome shotgun (WGS) entry which is preliminary data.</text>
</comment>
<feature type="compositionally biased region" description="Polar residues" evidence="2">
    <location>
        <begin position="262"/>
        <end position="274"/>
    </location>
</feature>
<evidence type="ECO:0000313" key="4">
    <source>
        <dbReference type="EMBL" id="MWV28945.1"/>
    </source>
</evidence>
<dbReference type="PROSITE" id="PS51257">
    <property type="entry name" value="PROKAR_LIPOPROTEIN"/>
    <property type="match status" value="1"/>
</dbReference>
<protein>
    <recommendedName>
        <fullName evidence="6">Tetratricopeptide repeat protein</fullName>
    </recommendedName>
</protein>
<gene>
    <name evidence="4" type="ORF">GRF63_13620</name>
</gene>
<feature type="repeat" description="TPR" evidence="1">
    <location>
        <begin position="78"/>
        <end position="111"/>
    </location>
</feature>
<feature type="chain" id="PRO_5032661703" description="Tetratricopeptide repeat protein" evidence="3">
    <location>
        <begin position="24"/>
        <end position="274"/>
    </location>
</feature>
<feature type="signal peptide" evidence="3">
    <location>
        <begin position="1"/>
        <end position="23"/>
    </location>
</feature>
<dbReference type="PROSITE" id="PS50005">
    <property type="entry name" value="TPR"/>
    <property type="match status" value="1"/>
</dbReference>
<accession>A0A844XHD4</accession>
<evidence type="ECO:0008006" key="6">
    <source>
        <dbReference type="Google" id="ProtNLM"/>
    </source>
</evidence>
<dbReference type="EMBL" id="WUBR01000003">
    <property type="protein sequence ID" value="MWV28945.1"/>
    <property type="molecule type" value="Genomic_DNA"/>
</dbReference>
<dbReference type="InterPro" id="IPR019734">
    <property type="entry name" value="TPR_rpt"/>
</dbReference>
<dbReference type="RefSeq" id="WP_160486590.1">
    <property type="nucleotide sequence ID" value="NZ_WUBR01000003.1"/>
</dbReference>
<dbReference type="AlphaFoldDB" id="A0A844XHD4"/>
<dbReference type="Proteomes" id="UP000461409">
    <property type="component" value="Unassembled WGS sequence"/>
</dbReference>
<keyword evidence="1" id="KW-0802">TPR repeat</keyword>
<evidence type="ECO:0000256" key="3">
    <source>
        <dbReference type="SAM" id="SignalP"/>
    </source>
</evidence>
<dbReference type="InterPro" id="IPR011990">
    <property type="entry name" value="TPR-like_helical_dom_sf"/>
</dbReference>
<feature type="region of interest" description="Disordered" evidence="2">
    <location>
        <begin position="247"/>
        <end position="274"/>
    </location>
</feature>
<reference evidence="4 5" key="1">
    <citation type="submission" date="2019-12" db="EMBL/GenBank/DDBJ databases">
        <authorList>
            <person name="Lee S.D."/>
        </authorList>
    </citation>
    <scope>NUCLEOTIDE SEQUENCE [LARGE SCALE GENOMIC DNA]</scope>
    <source>
        <strain evidence="4 5">GH3-10</strain>
    </source>
</reference>
<reference evidence="4 5" key="2">
    <citation type="submission" date="2020-02" db="EMBL/GenBank/DDBJ databases">
        <title>Erythrobacter dongmakensis sp. nov., isolated from a tidal mudflat.</title>
        <authorList>
            <person name="Kim I.S."/>
        </authorList>
    </citation>
    <scope>NUCLEOTIDE SEQUENCE [LARGE SCALE GENOMIC DNA]</scope>
    <source>
        <strain evidence="4 5">GH3-10</strain>
    </source>
</reference>